<evidence type="ECO:0000313" key="3">
    <source>
        <dbReference type="Proteomes" id="UP001557470"/>
    </source>
</evidence>
<organism evidence="2 3">
    <name type="scientific">Umbra pygmaea</name>
    <name type="common">Eastern mudminnow</name>
    <dbReference type="NCBI Taxonomy" id="75934"/>
    <lineage>
        <taxon>Eukaryota</taxon>
        <taxon>Metazoa</taxon>
        <taxon>Chordata</taxon>
        <taxon>Craniata</taxon>
        <taxon>Vertebrata</taxon>
        <taxon>Euteleostomi</taxon>
        <taxon>Actinopterygii</taxon>
        <taxon>Neopterygii</taxon>
        <taxon>Teleostei</taxon>
        <taxon>Protacanthopterygii</taxon>
        <taxon>Esociformes</taxon>
        <taxon>Umbridae</taxon>
        <taxon>Umbra</taxon>
    </lineage>
</organism>
<protein>
    <submittedName>
        <fullName evidence="2">Uncharacterized protein</fullName>
    </submittedName>
</protein>
<keyword evidence="1" id="KW-1133">Transmembrane helix</keyword>
<keyword evidence="3" id="KW-1185">Reference proteome</keyword>
<reference evidence="2 3" key="1">
    <citation type="submission" date="2024-06" db="EMBL/GenBank/DDBJ databases">
        <authorList>
            <person name="Pan Q."/>
            <person name="Wen M."/>
            <person name="Jouanno E."/>
            <person name="Zahm M."/>
            <person name="Klopp C."/>
            <person name="Cabau C."/>
            <person name="Louis A."/>
            <person name="Berthelot C."/>
            <person name="Parey E."/>
            <person name="Roest Crollius H."/>
            <person name="Montfort J."/>
            <person name="Robinson-Rechavi M."/>
            <person name="Bouchez O."/>
            <person name="Lampietro C."/>
            <person name="Lopez Roques C."/>
            <person name="Donnadieu C."/>
            <person name="Postlethwait J."/>
            <person name="Bobe J."/>
            <person name="Verreycken H."/>
            <person name="Guiguen Y."/>
        </authorList>
    </citation>
    <scope>NUCLEOTIDE SEQUENCE [LARGE SCALE GENOMIC DNA]</scope>
    <source>
        <strain evidence="2">Up_M1</strain>
        <tissue evidence="2">Testis</tissue>
    </source>
</reference>
<dbReference type="EMBL" id="JAGEUA010000006">
    <property type="protein sequence ID" value="KAL0974234.1"/>
    <property type="molecule type" value="Genomic_DNA"/>
</dbReference>
<dbReference type="Proteomes" id="UP001557470">
    <property type="component" value="Unassembled WGS sequence"/>
</dbReference>
<dbReference type="AlphaFoldDB" id="A0ABD0WL35"/>
<evidence type="ECO:0000313" key="2">
    <source>
        <dbReference type="EMBL" id="KAL0974234.1"/>
    </source>
</evidence>
<comment type="caution">
    <text evidence="2">The sequence shown here is derived from an EMBL/GenBank/DDBJ whole genome shotgun (WGS) entry which is preliminary data.</text>
</comment>
<sequence>MITLGPPLTLLPLQFFTVKAHLSNVYVGLLAYFVFILQYCGHCYTVVSNLVIFGWIQLSVTVCNLTWRKQHKQCNFRLPSIVFNYILLDFNIVCYPYC</sequence>
<evidence type="ECO:0000256" key="1">
    <source>
        <dbReference type="SAM" id="Phobius"/>
    </source>
</evidence>
<keyword evidence="1" id="KW-0812">Transmembrane</keyword>
<name>A0ABD0WL35_UMBPY</name>
<proteinExistence type="predicted"/>
<feature type="transmembrane region" description="Helical" evidence="1">
    <location>
        <begin position="20"/>
        <end position="39"/>
    </location>
</feature>
<keyword evidence="1" id="KW-0472">Membrane</keyword>
<accession>A0ABD0WL35</accession>
<gene>
    <name evidence="2" type="ORF">UPYG_G00217490</name>
</gene>